<dbReference type="PANTHER" id="PTHR46052:SF1">
    <property type="entry name" value="PHOSDUCIN-LIKE PROTEIN"/>
    <property type="match status" value="1"/>
</dbReference>
<dbReference type="KEGG" id="cthr:CTHT_0026610"/>
<dbReference type="InterPro" id="IPR036249">
    <property type="entry name" value="Thioredoxin-like_sf"/>
</dbReference>
<dbReference type="STRING" id="759272.G0S6L2"/>
<evidence type="ECO:0000256" key="1">
    <source>
        <dbReference type="SAM" id="MobiDB-lite"/>
    </source>
</evidence>
<dbReference type="InterPro" id="IPR051499">
    <property type="entry name" value="Phosducin-like_reg"/>
</dbReference>
<sequence length="283" mass="32947">MALNLTPAQEEFQLFLEKNNRSELDKYHPEDREDIIREREEESQDEEDEYRQKQIEAAMRMPTLDHRNEIRLPPPSFDHGRTTGVKGVIADARAYEAARHSRWKEKVRAARRSVFSLDRGSSRRDRVTSSDEDEDSDPGHTLTADDLDEDEFMRQWRETRRRELEQESRNPIRNRRTSPSVRMYGRFDHVDALGYLDAIEKCDVSAMIEAALSPLVRAYPAVHFVKVHYLDLEFEPAGVPAILAYRNQGDLFVNLTGILELIPDEDEFDTDALKKLFIEKGIL</sequence>
<dbReference type="OMA" id="RVHYADI"/>
<dbReference type="HOGENOM" id="CLU_053880_1_0_1"/>
<dbReference type="OrthoDB" id="70588at2759"/>
<dbReference type="RefSeq" id="XP_006693119.1">
    <property type="nucleotide sequence ID" value="XM_006693056.1"/>
</dbReference>
<dbReference type="Proteomes" id="UP000008066">
    <property type="component" value="Unassembled WGS sequence"/>
</dbReference>
<accession>G0S6L2</accession>
<feature type="compositionally biased region" description="Basic and acidic residues" evidence="1">
    <location>
        <begin position="18"/>
        <end position="40"/>
    </location>
</feature>
<dbReference type="AlphaFoldDB" id="G0S6L2"/>
<dbReference type="PANTHER" id="PTHR46052">
    <property type="entry name" value="PHOSDUCIN-LIKE PROTEIN"/>
    <property type="match status" value="1"/>
</dbReference>
<feature type="region of interest" description="Disordered" evidence="1">
    <location>
        <begin position="118"/>
        <end position="149"/>
    </location>
</feature>
<organism evidence="3">
    <name type="scientific">Chaetomium thermophilum (strain DSM 1495 / CBS 144.50 / IMI 039719)</name>
    <name type="common">Thermochaetoides thermophila</name>
    <dbReference type="NCBI Taxonomy" id="759272"/>
    <lineage>
        <taxon>Eukaryota</taxon>
        <taxon>Fungi</taxon>
        <taxon>Dikarya</taxon>
        <taxon>Ascomycota</taxon>
        <taxon>Pezizomycotina</taxon>
        <taxon>Sordariomycetes</taxon>
        <taxon>Sordariomycetidae</taxon>
        <taxon>Sordariales</taxon>
        <taxon>Chaetomiaceae</taxon>
        <taxon>Thermochaetoides</taxon>
    </lineage>
</organism>
<keyword evidence="3" id="KW-1185">Reference proteome</keyword>
<dbReference type="eggNOG" id="KOG3171">
    <property type="taxonomic scope" value="Eukaryota"/>
</dbReference>
<dbReference type="SUPFAM" id="SSF52833">
    <property type="entry name" value="Thioredoxin-like"/>
    <property type="match status" value="1"/>
</dbReference>
<protein>
    <submittedName>
        <fullName evidence="2">Putative phosducin protein</fullName>
    </submittedName>
</protein>
<evidence type="ECO:0000313" key="3">
    <source>
        <dbReference type="Proteomes" id="UP000008066"/>
    </source>
</evidence>
<feature type="compositionally biased region" description="Basic and acidic residues" evidence="1">
    <location>
        <begin position="120"/>
        <end position="129"/>
    </location>
</feature>
<feature type="region of interest" description="Disordered" evidence="1">
    <location>
        <begin position="16"/>
        <end position="83"/>
    </location>
</feature>
<gene>
    <name evidence="2" type="ORF">CTHT_0026610</name>
</gene>
<proteinExistence type="predicted"/>
<reference evidence="2 3" key="1">
    <citation type="journal article" date="2011" name="Cell">
        <title>Insight into structure and assembly of the nuclear pore complex by utilizing the genome of a eukaryotic thermophile.</title>
        <authorList>
            <person name="Amlacher S."/>
            <person name="Sarges P."/>
            <person name="Flemming D."/>
            <person name="van Noort V."/>
            <person name="Kunze R."/>
            <person name="Devos D.P."/>
            <person name="Arumugam M."/>
            <person name="Bork P."/>
            <person name="Hurt E."/>
        </authorList>
    </citation>
    <scope>NUCLEOTIDE SEQUENCE [LARGE SCALE GENOMIC DNA]</scope>
    <source>
        <strain evidence="3">DSM 1495 / CBS 144.50 / IMI 039719</strain>
    </source>
</reference>
<dbReference type="EMBL" id="GL988041">
    <property type="protein sequence ID" value="EGS20823.1"/>
    <property type="molecule type" value="Genomic_DNA"/>
</dbReference>
<dbReference type="Gene3D" id="3.40.30.10">
    <property type="entry name" value="Glutaredoxin"/>
    <property type="match status" value="1"/>
</dbReference>
<dbReference type="InterPro" id="IPR001200">
    <property type="entry name" value="Phosducin"/>
</dbReference>
<dbReference type="CDD" id="cd02987">
    <property type="entry name" value="Phd_like_Phd"/>
    <property type="match status" value="1"/>
</dbReference>
<name>G0S6L2_CHATD</name>
<dbReference type="GeneID" id="18256699"/>
<dbReference type="GO" id="GO:0008277">
    <property type="term" value="P:regulation of G protein-coupled receptor signaling pathway"/>
    <property type="evidence" value="ECO:0007669"/>
    <property type="project" value="InterPro"/>
</dbReference>
<evidence type="ECO:0000313" key="2">
    <source>
        <dbReference type="EMBL" id="EGS20823.1"/>
    </source>
</evidence>